<reference evidence="2" key="1">
    <citation type="submission" date="2025-08" db="UniProtKB">
        <authorList>
            <consortium name="RefSeq"/>
        </authorList>
    </citation>
    <scope>IDENTIFICATION</scope>
    <source>
        <tissue evidence="2">Muscle</tissue>
    </source>
</reference>
<dbReference type="AlphaFoldDB" id="A0A6P8MX16"/>
<keyword evidence="1" id="KW-1185">Reference proteome</keyword>
<protein>
    <submittedName>
        <fullName evidence="2">Uncharacterized protein LOC117212457</fullName>
    </submittedName>
</protein>
<dbReference type="KEGG" id="bbif:117212457"/>
<proteinExistence type="predicted"/>
<evidence type="ECO:0000313" key="2">
    <source>
        <dbReference type="RefSeq" id="XP_033313204.1"/>
    </source>
</evidence>
<dbReference type="Proteomes" id="UP000515164">
    <property type="component" value="Unplaced"/>
</dbReference>
<organism evidence="1 2">
    <name type="scientific">Bombus bifarius</name>
    <dbReference type="NCBI Taxonomy" id="103933"/>
    <lineage>
        <taxon>Eukaryota</taxon>
        <taxon>Metazoa</taxon>
        <taxon>Ecdysozoa</taxon>
        <taxon>Arthropoda</taxon>
        <taxon>Hexapoda</taxon>
        <taxon>Insecta</taxon>
        <taxon>Pterygota</taxon>
        <taxon>Neoptera</taxon>
        <taxon>Endopterygota</taxon>
        <taxon>Hymenoptera</taxon>
        <taxon>Apocrita</taxon>
        <taxon>Aculeata</taxon>
        <taxon>Apoidea</taxon>
        <taxon>Anthophila</taxon>
        <taxon>Apidae</taxon>
        <taxon>Bombus</taxon>
        <taxon>Pyrobombus</taxon>
    </lineage>
</organism>
<dbReference type="RefSeq" id="XP_033313204.1">
    <property type="nucleotide sequence ID" value="XM_033457313.1"/>
</dbReference>
<gene>
    <name evidence="2" type="primary">LOC117212457</name>
</gene>
<name>A0A6P8MX16_9HYME</name>
<dbReference type="GeneID" id="117212457"/>
<accession>A0A6P8MX16</accession>
<evidence type="ECO:0000313" key="1">
    <source>
        <dbReference type="Proteomes" id="UP000515164"/>
    </source>
</evidence>
<sequence>MFSRQRENIFESEESSDDKMVNFRKKVRNRISLSSDSDIEEAYASEDLEDMLEEFSIDAEEELDSIDDSLNNIQWNEFANGELTFPFTGKSGLLMDLPSDISAKEVRKGGTQIKAGEEQERTTADQIIEERRKGEAEERGKRIRESKYNIHYRNIAKEKLPKYLEGRMKWRDRRILAKFRCGNETKAREYWKEEGEKRCRLCKRKEDLKHVIEECEITGGPKDIGKTLNKIGEGLTELKAIIEKRRAKDQSCNGF</sequence>